<proteinExistence type="predicted"/>
<reference evidence="2" key="1">
    <citation type="submission" date="2021-03" db="EMBL/GenBank/DDBJ databases">
        <authorList>
            <person name="Kanchanasin P."/>
            <person name="Saeng-In P."/>
            <person name="Phongsopitanun W."/>
            <person name="Yuki M."/>
            <person name="Kudo T."/>
            <person name="Ohkuma M."/>
            <person name="Tanasupawat S."/>
        </authorList>
    </citation>
    <scope>NUCLEOTIDE SEQUENCE</scope>
    <source>
        <strain evidence="2">GKU 128</strain>
    </source>
</reference>
<organism evidence="2 3">
    <name type="scientific">Actinomadura barringtoniae</name>
    <dbReference type="NCBI Taxonomy" id="1427535"/>
    <lineage>
        <taxon>Bacteria</taxon>
        <taxon>Bacillati</taxon>
        <taxon>Actinomycetota</taxon>
        <taxon>Actinomycetes</taxon>
        <taxon>Streptosporangiales</taxon>
        <taxon>Thermomonosporaceae</taxon>
        <taxon>Actinomadura</taxon>
    </lineage>
</organism>
<dbReference type="EMBL" id="JAGEOJ010000005">
    <property type="protein sequence ID" value="MBO2448373.1"/>
    <property type="molecule type" value="Genomic_DNA"/>
</dbReference>
<feature type="domain" description="DUF6879" evidence="1">
    <location>
        <begin position="2"/>
        <end position="104"/>
    </location>
</feature>
<dbReference type="AlphaFoldDB" id="A0A939T3N3"/>
<dbReference type="Pfam" id="PF21806">
    <property type="entry name" value="DUF6879"/>
    <property type="match status" value="1"/>
</dbReference>
<gene>
    <name evidence="2" type="ORF">J4573_14810</name>
</gene>
<dbReference type="InterPro" id="IPR049244">
    <property type="entry name" value="DUF6879"/>
</dbReference>
<name>A0A939T3N3_9ACTN</name>
<protein>
    <recommendedName>
        <fullName evidence="1">DUF6879 domain-containing protein</fullName>
    </recommendedName>
</protein>
<evidence type="ECO:0000313" key="2">
    <source>
        <dbReference type="EMBL" id="MBO2448373.1"/>
    </source>
</evidence>
<accession>A0A939T3N3</accession>
<comment type="caution">
    <text evidence="2">The sequence shown here is derived from an EMBL/GenBank/DDBJ whole genome shotgun (WGS) entry which is preliminary data.</text>
</comment>
<evidence type="ECO:0000259" key="1">
    <source>
        <dbReference type="Pfam" id="PF21806"/>
    </source>
</evidence>
<keyword evidence="3" id="KW-1185">Reference proteome</keyword>
<dbReference type="Proteomes" id="UP000669179">
    <property type="component" value="Unassembled WGS sequence"/>
</dbReference>
<evidence type="ECO:0000313" key="3">
    <source>
        <dbReference type="Proteomes" id="UP000669179"/>
    </source>
</evidence>
<sequence>MSIRRIKVLSEPSSEYMRHALDVAGHLVNAGEDTRWLPRRQTSDLLLPGNDFFVLDGEVVIFNVLDGDDGRAEQQLWTEADVVEQCRSAFESAWARAVPHRDYHSA</sequence>